<dbReference type="PRINTS" id="PR00947">
    <property type="entry name" value="CUTICLE"/>
</dbReference>
<evidence type="ECO:0008006" key="7">
    <source>
        <dbReference type="Google" id="ProtNLM"/>
    </source>
</evidence>
<dbReference type="AlphaFoldDB" id="N6SZH1"/>
<dbReference type="Proteomes" id="UP000019118">
    <property type="component" value="Unassembled WGS sequence"/>
</dbReference>
<feature type="signal peptide" evidence="3">
    <location>
        <begin position="1"/>
        <end position="17"/>
    </location>
</feature>
<dbReference type="PANTHER" id="PTHR12236">
    <property type="entry name" value="STRUCTURAL CONTITUENT OF CUTICLE"/>
    <property type="match status" value="1"/>
</dbReference>
<evidence type="ECO:0000256" key="3">
    <source>
        <dbReference type="SAM" id="SignalP"/>
    </source>
</evidence>
<dbReference type="EnsemblMetazoa" id="XM_019915642.1">
    <property type="protein sequence ID" value="XP_019771201.1"/>
    <property type="gene ID" value="LOC109545137"/>
</dbReference>
<keyword evidence="6" id="KW-1185">Reference proteome</keyword>
<dbReference type="InterPro" id="IPR051217">
    <property type="entry name" value="Insect_Cuticle_Struc_Prot"/>
</dbReference>
<keyword evidence="1 2" id="KW-0193">Cuticle</keyword>
<evidence type="ECO:0000313" key="6">
    <source>
        <dbReference type="Proteomes" id="UP000019118"/>
    </source>
</evidence>
<gene>
    <name evidence="5" type="primary">109545137</name>
    <name evidence="4" type="ORF">YQE_12593</name>
</gene>
<evidence type="ECO:0000313" key="4">
    <source>
        <dbReference type="EMBL" id="ENN70648.1"/>
    </source>
</evidence>
<protein>
    <recommendedName>
        <fullName evidence="7">Cuticle protein</fullName>
    </recommendedName>
</protein>
<dbReference type="InterPro" id="IPR031311">
    <property type="entry name" value="CHIT_BIND_RR_consensus"/>
</dbReference>
<dbReference type="HOGENOM" id="CLU_075165_1_1_1"/>
<feature type="chain" id="PRO_5010971664" description="Cuticle protein" evidence="3">
    <location>
        <begin position="18"/>
        <end position="223"/>
    </location>
</feature>
<evidence type="ECO:0000256" key="1">
    <source>
        <dbReference type="ARBA" id="ARBA00022460"/>
    </source>
</evidence>
<dbReference type="GO" id="GO:0005615">
    <property type="term" value="C:extracellular space"/>
    <property type="evidence" value="ECO:0007669"/>
    <property type="project" value="TreeGrafter"/>
</dbReference>
<proteinExistence type="predicted"/>
<dbReference type="OrthoDB" id="6348134at2759"/>
<reference evidence="4 6" key="1">
    <citation type="journal article" date="2013" name="Genome Biol.">
        <title>Draft genome of the mountain pine beetle, Dendroctonus ponderosae Hopkins, a major forest pest.</title>
        <authorList>
            <person name="Keeling C.I."/>
            <person name="Yuen M.M."/>
            <person name="Liao N.Y."/>
            <person name="Docking T.R."/>
            <person name="Chan S.K."/>
            <person name="Taylor G.A."/>
            <person name="Palmquist D.L."/>
            <person name="Jackman S.D."/>
            <person name="Nguyen A."/>
            <person name="Li M."/>
            <person name="Henderson H."/>
            <person name="Janes J.K."/>
            <person name="Zhao Y."/>
            <person name="Pandoh P."/>
            <person name="Moore R."/>
            <person name="Sperling F.A."/>
            <person name="Huber D.P."/>
            <person name="Birol I."/>
            <person name="Jones S.J."/>
            <person name="Bohlmann J."/>
        </authorList>
    </citation>
    <scope>NUCLEOTIDE SEQUENCE</scope>
</reference>
<dbReference type="PANTHER" id="PTHR12236:SF75">
    <property type="entry name" value="CUTICULAR PROTEIN 62BB, ISOFORM A"/>
    <property type="match status" value="1"/>
</dbReference>
<organism evidence="4">
    <name type="scientific">Dendroctonus ponderosae</name>
    <name type="common">Mountain pine beetle</name>
    <dbReference type="NCBI Taxonomy" id="77166"/>
    <lineage>
        <taxon>Eukaryota</taxon>
        <taxon>Metazoa</taxon>
        <taxon>Ecdysozoa</taxon>
        <taxon>Arthropoda</taxon>
        <taxon>Hexapoda</taxon>
        <taxon>Insecta</taxon>
        <taxon>Pterygota</taxon>
        <taxon>Neoptera</taxon>
        <taxon>Endopterygota</taxon>
        <taxon>Coleoptera</taxon>
        <taxon>Polyphaga</taxon>
        <taxon>Cucujiformia</taxon>
        <taxon>Curculionidae</taxon>
        <taxon>Scolytinae</taxon>
        <taxon>Dendroctonus</taxon>
    </lineage>
</organism>
<dbReference type="PROSITE" id="PS51155">
    <property type="entry name" value="CHIT_BIND_RR_2"/>
    <property type="match status" value="1"/>
</dbReference>
<evidence type="ECO:0000313" key="5">
    <source>
        <dbReference type="EnsemblMetazoa" id="XP_019771201.1"/>
    </source>
</evidence>
<dbReference type="EMBL" id="KB741288">
    <property type="protein sequence ID" value="ENN70648.1"/>
    <property type="molecule type" value="Genomic_DNA"/>
</dbReference>
<evidence type="ECO:0000256" key="2">
    <source>
        <dbReference type="PROSITE-ProRule" id="PRU00497"/>
    </source>
</evidence>
<dbReference type="GO" id="GO:0031012">
    <property type="term" value="C:extracellular matrix"/>
    <property type="evidence" value="ECO:0007669"/>
    <property type="project" value="TreeGrafter"/>
</dbReference>
<name>N6SZH1_DENPD</name>
<feature type="non-terminal residue" evidence="4">
    <location>
        <position position="1"/>
    </location>
</feature>
<keyword evidence="3" id="KW-0732">Signal</keyword>
<dbReference type="InterPro" id="IPR000618">
    <property type="entry name" value="Insect_cuticle"/>
</dbReference>
<dbReference type="KEGG" id="dpa:109545137"/>
<dbReference type="OMA" id="TYAHAPL"/>
<dbReference type="Pfam" id="PF00379">
    <property type="entry name" value="Chitin_bind_4"/>
    <property type="match status" value="1"/>
</dbReference>
<reference evidence="5" key="2">
    <citation type="submission" date="2024-08" db="UniProtKB">
        <authorList>
            <consortium name="EnsemblMetazoa"/>
        </authorList>
    </citation>
    <scope>IDENTIFICATION</scope>
</reference>
<accession>N6SZH1</accession>
<dbReference type="PROSITE" id="PS00233">
    <property type="entry name" value="CHIT_BIND_RR_1"/>
    <property type="match status" value="1"/>
</dbReference>
<sequence>MFKLFAVLAIFAGSVNGSPILEPYAVAHAPAVAVKAEPYNPHPQYKFEYAISDPHTGDQKTQEETRDGDVVKGSYSLVEPDGSRRRVDYTADSINGFNAIVKKEPLHHITPVVSHAPAVAVAHAPLAIAHAPAPLTIAHAPTQFTIAHAPAQLTYAHAPLTVAHGPTLSINHGPYLAAPVPLHAPITYAHAPLAYAQAPITYAHAPLAVKTGGISHHSQTVLH</sequence>
<dbReference type="GO" id="GO:0042302">
    <property type="term" value="F:structural constituent of cuticle"/>
    <property type="evidence" value="ECO:0007669"/>
    <property type="project" value="UniProtKB-UniRule"/>
</dbReference>